<evidence type="ECO:0000313" key="3">
    <source>
        <dbReference type="Proteomes" id="UP001519535"/>
    </source>
</evidence>
<evidence type="ECO:0000313" key="2">
    <source>
        <dbReference type="EMBL" id="MBS9532404.1"/>
    </source>
</evidence>
<organism evidence="2 3">
    <name type="scientific">Mycolicibacter acidiphilus</name>
    <dbReference type="NCBI Taxonomy" id="2835306"/>
    <lineage>
        <taxon>Bacteria</taxon>
        <taxon>Bacillati</taxon>
        <taxon>Actinomycetota</taxon>
        <taxon>Actinomycetes</taxon>
        <taxon>Mycobacteriales</taxon>
        <taxon>Mycobacteriaceae</taxon>
        <taxon>Mycolicibacter</taxon>
    </lineage>
</organism>
<dbReference type="InterPro" id="IPR001387">
    <property type="entry name" value="Cro/C1-type_HTH"/>
</dbReference>
<dbReference type="Gene3D" id="1.10.260.40">
    <property type="entry name" value="lambda repressor-like DNA-binding domains"/>
    <property type="match status" value="1"/>
</dbReference>
<gene>
    <name evidence="2" type="ORF">KIH27_02235</name>
</gene>
<dbReference type="EMBL" id="JAHCLR010000003">
    <property type="protein sequence ID" value="MBS9532404.1"/>
    <property type="molecule type" value="Genomic_DNA"/>
</dbReference>
<dbReference type="PROSITE" id="PS50943">
    <property type="entry name" value="HTH_CROC1"/>
    <property type="match status" value="1"/>
</dbReference>
<name>A0ABS5RFF9_9MYCO</name>
<dbReference type="RefSeq" id="WP_214091292.1">
    <property type="nucleotide sequence ID" value="NZ_JAHCLR010000003.1"/>
</dbReference>
<keyword evidence="3" id="KW-1185">Reference proteome</keyword>
<dbReference type="Proteomes" id="UP001519535">
    <property type="component" value="Unassembled WGS sequence"/>
</dbReference>
<dbReference type="InterPro" id="IPR010982">
    <property type="entry name" value="Lambda_DNA-bd_dom_sf"/>
</dbReference>
<proteinExistence type="predicted"/>
<evidence type="ECO:0000259" key="1">
    <source>
        <dbReference type="PROSITE" id="PS50943"/>
    </source>
</evidence>
<dbReference type="CDD" id="cd00093">
    <property type="entry name" value="HTH_XRE"/>
    <property type="match status" value="1"/>
</dbReference>
<sequence length="175" mass="18774">MPPKPVEAGLTSQAVARNLRAICADQKLSLRKLAERMPEDRALTHTQLSAIQRGTRTVSVDDLTAIAVGLGVSPITLLIPPLPEGLPDEREARAKAPVALTGTGPTWAVRAVAWLQGTVPIDFAPRDAAERSFLVEKFRRKSLPWWAFPDPKIDPAADLSDGVESVPDGGMGVPE</sequence>
<dbReference type="SUPFAM" id="SSF47413">
    <property type="entry name" value="lambda repressor-like DNA-binding domains"/>
    <property type="match status" value="1"/>
</dbReference>
<comment type="caution">
    <text evidence="2">The sequence shown here is derived from an EMBL/GenBank/DDBJ whole genome shotgun (WGS) entry which is preliminary data.</text>
</comment>
<feature type="domain" description="HTH cro/C1-type" evidence="1">
    <location>
        <begin position="19"/>
        <end position="77"/>
    </location>
</feature>
<protein>
    <submittedName>
        <fullName evidence="2">Helix-turn-helix transcriptional regulator</fullName>
    </submittedName>
</protein>
<dbReference type="SMART" id="SM00530">
    <property type="entry name" value="HTH_XRE"/>
    <property type="match status" value="1"/>
</dbReference>
<reference evidence="2 3" key="1">
    <citation type="submission" date="2021-05" db="EMBL/GenBank/DDBJ databases">
        <title>Mycobacterium acidophilum sp. nov., an extremely acid-tolerant member of the genus Mycobacterium.</title>
        <authorList>
            <person name="Xia J."/>
        </authorList>
    </citation>
    <scope>NUCLEOTIDE SEQUENCE [LARGE SCALE GENOMIC DNA]</scope>
    <source>
        <strain evidence="2 3">M1</strain>
    </source>
</reference>
<accession>A0ABS5RFF9</accession>